<proteinExistence type="predicted"/>
<dbReference type="Proteomes" id="UP000365824">
    <property type="component" value="Unassembled WGS sequence"/>
</dbReference>
<protein>
    <submittedName>
        <fullName evidence="1">SusD/RagB family nutrient-binding outer membrane lipoprotein</fullName>
    </submittedName>
</protein>
<accession>A0A9P3ZZ89</accession>
<evidence type="ECO:0000313" key="2">
    <source>
        <dbReference type="Proteomes" id="UP000365824"/>
    </source>
</evidence>
<name>A0A9P3ZZ89_BACOV</name>
<dbReference type="PROSITE" id="PS51257">
    <property type="entry name" value="PROKAR_LIPOPROTEIN"/>
    <property type="match status" value="1"/>
</dbReference>
<dbReference type="InterPro" id="IPR011990">
    <property type="entry name" value="TPR-like_helical_dom_sf"/>
</dbReference>
<gene>
    <name evidence="1" type="ORF">F3F25_09525</name>
</gene>
<keyword evidence="1" id="KW-0449">Lipoprotein</keyword>
<dbReference type="SUPFAM" id="SSF48452">
    <property type="entry name" value="TPR-like"/>
    <property type="match status" value="1"/>
</dbReference>
<comment type="caution">
    <text evidence="1">The sequence shown here is derived from an EMBL/GenBank/DDBJ whole genome shotgun (WGS) entry which is preliminary data.</text>
</comment>
<dbReference type="EMBL" id="VWLB01000013">
    <property type="protein sequence ID" value="KAA3929063.1"/>
    <property type="molecule type" value="Genomic_DNA"/>
</dbReference>
<sequence>MNTQMKEYRKATLRLAYLLTLMLWTGSCIDMDINRNPYETTQDELMRENHIIGSSLKSMEALVVPTQEHLYQFVEAMCGGAYGRYFGETRVGWTEKYSTYNPKSDWLKASFSDPISEMYPSYRDIINRTNDPVALAFAKILRVAIMHRSTDMFGPIPYTKVLGDKTEGDGLSAPYDSQEEVYVAMFKELEEADEALKENLGLSAEGFKKLDNLYYGDVRKWYKYLHSLQLRMAMRIVYVKPELAREIAEKAVAAGVIENNEDNAQLHVEENRSALCFNDWKDYRIAAEIVSYMQGYNDPRLEKYFTQGKYQDDTDYYGLRIGILPSKVTDDELIQTYSNRLMTANDTYMWMTAAEVTFLRAEDALRGWAMSGDAQQLYEKAITLSFEQWGASGASGYSQNKALVPGAYKDPRGTYSAQSPSSITIAWNEDKENTRFEENLERIITQKWIAMFPLGIEAWCEHRRTGYPKFLPIMDNKGVGITNLTLGIRRLSYPAEEYQLNAENMLSALRKLNGEDNGATRLWWDCNPNVK</sequence>
<evidence type="ECO:0000313" key="1">
    <source>
        <dbReference type="EMBL" id="KAA3929063.1"/>
    </source>
</evidence>
<dbReference type="RefSeq" id="WP_149951896.1">
    <property type="nucleotide sequence ID" value="NZ_CP103100.1"/>
</dbReference>
<reference evidence="1 2" key="1">
    <citation type="journal article" date="2019" name="Nat. Med.">
        <title>A library of human gut bacterial isolates paired with longitudinal multiomics data enables mechanistic microbiome research.</title>
        <authorList>
            <person name="Poyet M."/>
            <person name="Groussin M."/>
            <person name="Gibbons S.M."/>
            <person name="Avila-Pacheco J."/>
            <person name="Jiang X."/>
            <person name="Kearney S.M."/>
            <person name="Perrotta A.R."/>
            <person name="Berdy B."/>
            <person name="Zhao S."/>
            <person name="Lieberman T.D."/>
            <person name="Swanson P.K."/>
            <person name="Smith M."/>
            <person name="Roesemann S."/>
            <person name="Alexander J.E."/>
            <person name="Rich S.A."/>
            <person name="Livny J."/>
            <person name="Vlamakis H."/>
            <person name="Clish C."/>
            <person name="Bullock K."/>
            <person name="Deik A."/>
            <person name="Scott J."/>
            <person name="Pierce K.A."/>
            <person name="Xavier R.J."/>
            <person name="Alm E.J."/>
        </authorList>
    </citation>
    <scope>NUCLEOTIDE SEQUENCE [LARGE SCALE GENOMIC DNA]</scope>
    <source>
        <strain evidence="1 2">BIOML-A160</strain>
    </source>
</reference>
<dbReference type="InterPro" id="IPR024302">
    <property type="entry name" value="SusD-like"/>
</dbReference>
<dbReference type="AlphaFoldDB" id="A0A9P3ZZ89"/>
<dbReference type="Gene3D" id="1.25.40.390">
    <property type="match status" value="1"/>
</dbReference>
<dbReference type="Pfam" id="PF12741">
    <property type="entry name" value="SusD-like"/>
    <property type="match status" value="1"/>
</dbReference>
<organism evidence="1 2">
    <name type="scientific">Bacteroides ovatus</name>
    <dbReference type="NCBI Taxonomy" id="28116"/>
    <lineage>
        <taxon>Bacteria</taxon>
        <taxon>Pseudomonadati</taxon>
        <taxon>Bacteroidota</taxon>
        <taxon>Bacteroidia</taxon>
        <taxon>Bacteroidales</taxon>
        <taxon>Bacteroidaceae</taxon>
        <taxon>Bacteroides</taxon>
    </lineage>
</organism>